<dbReference type="InterPro" id="IPR027417">
    <property type="entry name" value="P-loop_NTPase"/>
</dbReference>
<keyword evidence="4" id="KW-1017">Isopeptide bond</keyword>
<evidence type="ECO:0000256" key="10">
    <source>
        <dbReference type="ARBA" id="ARBA00065932"/>
    </source>
</evidence>
<feature type="compositionally biased region" description="Pro residues" evidence="13">
    <location>
        <begin position="203"/>
        <end position="227"/>
    </location>
</feature>
<dbReference type="Pfam" id="PF26583">
    <property type="entry name" value="Spectrin_YLPM1"/>
    <property type="match status" value="1"/>
</dbReference>
<keyword evidence="3" id="KW-0678">Repressor</keyword>
<evidence type="ECO:0000256" key="7">
    <source>
        <dbReference type="ARBA" id="ARBA00023163"/>
    </source>
</evidence>
<comment type="subunit">
    <text evidence="10">Interacts with PPP1CA and NCOA5. Forms a complex with ILF2, ILF3, KHDRBS1, RBMX, NCOA5 and PPP1CA.</text>
</comment>
<feature type="compositionally biased region" description="Basic residues" evidence="13">
    <location>
        <begin position="799"/>
        <end position="812"/>
    </location>
</feature>
<feature type="region of interest" description="Disordered" evidence="13">
    <location>
        <begin position="444"/>
        <end position="467"/>
    </location>
</feature>
<keyword evidence="5" id="KW-0832">Ubl conjugation</keyword>
<feature type="compositionally biased region" description="Polar residues" evidence="13">
    <location>
        <begin position="868"/>
        <end position="883"/>
    </location>
</feature>
<evidence type="ECO:0000256" key="12">
    <source>
        <dbReference type="ARBA" id="ARBA00083294"/>
    </source>
</evidence>
<evidence type="ECO:0000256" key="9">
    <source>
        <dbReference type="ARBA" id="ARBA00058677"/>
    </source>
</evidence>
<reference evidence="15" key="1">
    <citation type="submission" date="2018-07" db="EMBL/GenBank/DDBJ databases">
        <authorList>
            <person name="Quirk P.G."/>
            <person name="Krulwich T.A."/>
        </authorList>
    </citation>
    <scope>NUCLEOTIDE SEQUENCE</scope>
</reference>
<protein>
    <recommendedName>
        <fullName evidence="11">YLP motif-containing protein 1</fullName>
    </recommendedName>
    <alternativeName>
        <fullName evidence="12">Nuclear protein ZAP3</fullName>
    </alternativeName>
</protein>
<feature type="compositionally biased region" description="Polar residues" evidence="13">
    <location>
        <begin position="639"/>
        <end position="654"/>
    </location>
</feature>
<dbReference type="OMA" id="DEYQEIY"/>
<evidence type="ECO:0000256" key="4">
    <source>
        <dbReference type="ARBA" id="ARBA00022499"/>
    </source>
</evidence>
<dbReference type="GO" id="GO:0032204">
    <property type="term" value="P:regulation of telomere maintenance"/>
    <property type="evidence" value="ECO:0007669"/>
    <property type="project" value="TreeGrafter"/>
</dbReference>
<feature type="region of interest" description="Disordered" evidence="13">
    <location>
        <begin position="1"/>
        <end position="37"/>
    </location>
</feature>
<dbReference type="Gene3D" id="3.40.50.300">
    <property type="entry name" value="P-loop containing nucleotide triphosphate hydrolases"/>
    <property type="match status" value="1"/>
</dbReference>
<feature type="region of interest" description="Disordered" evidence="13">
    <location>
        <begin position="79"/>
        <end position="335"/>
    </location>
</feature>
<comment type="function">
    <text evidence="9">Plays a role in the reduction of telomerase activity during differentiation of embryonic stem cells by binding to the core promoter of TERT and controlling its down-regulation.</text>
</comment>
<gene>
    <name evidence="15" type="primary">CSON008020</name>
</gene>
<dbReference type="InterPro" id="IPR058903">
    <property type="entry name" value="Spectrin_YLPM1-like"/>
</dbReference>
<comment type="subcellular location">
    <subcellularLocation>
        <location evidence="1">Nucleus speckle</location>
    </subcellularLocation>
</comment>
<feature type="compositionally biased region" description="Polar residues" evidence="13">
    <location>
        <begin position="894"/>
        <end position="904"/>
    </location>
</feature>
<dbReference type="EMBL" id="UFQT01003022">
    <property type="protein sequence ID" value="SSX34442.1"/>
    <property type="molecule type" value="Genomic_DNA"/>
</dbReference>
<feature type="compositionally biased region" description="Pro residues" evidence="13">
    <location>
        <begin position="106"/>
        <end position="170"/>
    </location>
</feature>
<feature type="region of interest" description="Disordered" evidence="13">
    <location>
        <begin position="1123"/>
        <end position="1161"/>
    </location>
</feature>
<feature type="compositionally biased region" description="Low complexity" evidence="13">
    <location>
        <begin position="824"/>
        <end position="859"/>
    </location>
</feature>
<proteinExistence type="predicted"/>
<dbReference type="GO" id="GO:0016607">
    <property type="term" value="C:nuclear speck"/>
    <property type="evidence" value="ECO:0007669"/>
    <property type="project" value="UniProtKB-SubCell"/>
</dbReference>
<feature type="compositionally biased region" description="Pro residues" evidence="13">
    <location>
        <begin position="1"/>
        <end position="11"/>
    </location>
</feature>
<feature type="compositionally biased region" description="Basic and acidic residues" evidence="13">
    <location>
        <begin position="624"/>
        <end position="637"/>
    </location>
</feature>
<sequence length="1291" mass="146223">MWNPTPAPTPTVPAQAKSTETWPQTQTTPTTQDSATSSAAYYNQMTSEQYKQWETYYQQYAAWYAQYGEEYAKMQNTTVTPPSALTYPQAGATSAYPQPPATNAYPQPPTTAYPQPPAPSAYPQPPAPSAYPQPPAPSAYPQPPGPMAYPQPPAPSSYPQPPMSGYPQPPTSTAYPQPPTSSAYPQPAAANVYPQVPTSNPYSQPPPTYYQQPPPMSTQNPPPPPPEDNSSQANGAGYVAARAAPVTYQAPPPNSQGQQQYQQNQGSYGNNVQNKWNHNKQEHHYGGNRNNNSNNRYSNDNNYQGRRSHGNSNQPPLPNQPPPEGPSDEEKYFDEQFRKWEEEFNCWKKQNANHPDKKAYANYEKKFLEVRTKLLERREQMRRKSKNALSTNFPVKREPFEEQTQHKDISAIVDPITNKDDGPLNAASIFLSNNSNTTIPGLDFEMKQEPDDSETNRYETPTKEKSHVKPLLDLSQNIKNAPQSNDLAHQLDLLLENPQVSALLTLVNLTNAHPNSIQLNALKPIIDALKQLTGRNQNEIVIALAKVSMKLNNRDFEAEQFENSEAYEQKPVVQNPNVHVAASGITVMPPLNQPESREPFQNDYMRPPPLMSLNFDQPWPEFGQNERDQRNQQDKRSSRWSTPTNSNQNAGQNRNQTQSQPKSSQNKSSVQQRMFDMSFNDGPEDNYFEPTEVIDYARMNQPPMFDKSNVVDYSHGNSSNNERFSRRDDFANAKNTIDYGHYPRDDPYDDFPIENSRNNNINMNDRRSRSASRTERLNYGESNPSYPGKWILISERPPLIRRTKRGKRKNRKGQIIESKKWPKKATTTTNQQTNINNNKNKNNNQAKNNSKSQQNNKNNGKMNAIPGKTNNVQKTPTNVQNKTPQKEKVPEKPTTGTNSSTVQVVPTYGPYPKTTTLRLHKNIVSLDDILLEPGRDSRPPKIVLILRGPPGSGKTTLARLIRDQENAIGGKAPRILSIDDYYTTEEEEEEIDPVTGKKTMKVVSIYEYEPGKEDNYMQYLMRSLKKNITDNLFDFIIVDAWNDKLHQYFDVHDSATKAGYAAYTIELLYALDVCLDHNVHNRSIADIRNMIVNWKPLPPKHILLDATNLIQFSMNEAMGLNNAESTEQQSTEATPNATDEKKPDPVQPKSDDQKKEDAIDTPMDSIEVDLAAEADKNDDVEEIGFFKSKWEDDATETKLAKLDGVSKPLRHQTIEDYLQMDGWEPPKTSNNGKKRVRWADIEAKREHDKMKKIGFVVGHTDWSKMMDPSEGSSALCDIKYIEKAPKFRKLE</sequence>
<evidence type="ECO:0000259" key="14">
    <source>
        <dbReference type="Pfam" id="PF26583"/>
    </source>
</evidence>
<feature type="compositionally biased region" description="Low complexity" evidence="13">
    <location>
        <begin position="655"/>
        <end position="671"/>
    </location>
</feature>
<evidence type="ECO:0000313" key="15">
    <source>
        <dbReference type="EMBL" id="SSX34442.1"/>
    </source>
</evidence>
<evidence type="ECO:0000256" key="5">
    <source>
        <dbReference type="ARBA" id="ARBA00022843"/>
    </source>
</evidence>
<accession>A0A336MVL6</accession>
<evidence type="ECO:0000256" key="1">
    <source>
        <dbReference type="ARBA" id="ARBA00004324"/>
    </source>
</evidence>
<feature type="compositionally biased region" description="Basic and acidic residues" evidence="13">
    <location>
        <begin position="1138"/>
        <end position="1158"/>
    </location>
</feature>
<dbReference type="PANTHER" id="PTHR13413:SF0">
    <property type="entry name" value="YLP MOTIF-CONTAINING PROTEIN 1"/>
    <property type="match status" value="1"/>
</dbReference>
<keyword evidence="6" id="KW-0805">Transcription regulation</keyword>
<feature type="compositionally biased region" description="Low complexity" evidence="13">
    <location>
        <begin position="255"/>
        <end position="274"/>
    </location>
</feature>
<evidence type="ECO:0000256" key="8">
    <source>
        <dbReference type="ARBA" id="ARBA00023242"/>
    </source>
</evidence>
<feature type="compositionally biased region" description="Low complexity" evidence="13">
    <location>
        <begin position="288"/>
        <end position="303"/>
    </location>
</feature>
<feature type="compositionally biased region" description="Low complexity" evidence="13">
    <location>
        <begin position="233"/>
        <end position="244"/>
    </location>
</feature>
<evidence type="ECO:0000256" key="6">
    <source>
        <dbReference type="ARBA" id="ARBA00023015"/>
    </source>
</evidence>
<feature type="compositionally biased region" description="Polar residues" evidence="13">
    <location>
        <begin position="1123"/>
        <end position="1137"/>
    </location>
</feature>
<dbReference type="PANTHER" id="PTHR13413">
    <property type="entry name" value="YLP MOTIF CONTAINING PROTEIN NUCLEAR PROTEIN ZAP"/>
    <property type="match status" value="1"/>
</dbReference>
<keyword evidence="2" id="KW-0488">Methylation</keyword>
<feature type="compositionally biased region" description="Pro residues" evidence="13">
    <location>
        <begin position="315"/>
        <end position="325"/>
    </location>
</feature>
<keyword evidence="8" id="KW-0539">Nucleus</keyword>
<dbReference type="FunFam" id="3.40.50.300:FF:000399">
    <property type="entry name" value="YLP motif containing 1"/>
    <property type="match status" value="1"/>
</dbReference>
<evidence type="ECO:0000256" key="2">
    <source>
        <dbReference type="ARBA" id="ARBA00022481"/>
    </source>
</evidence>
<feature type="compositionally biased region" description="Low complexity" evidence="13">
    <location>
        <begin position="12"/>
        <end position="37"/>
    </location>
</feature>
<keyword evidence="7" id="KW-0804">Transcription</keyword>
<feature type="region of interest" description="Disordered" evidence="13">
    <location>
        <begin position="588"/>
        <end position="671"/>
    </location>
</feature>
<organism evidence="15">
    <name type="scientific">Culicoides sonorensis</name>
    <name type="common">Biting midge</name>
    <dbReference type="NCBI Taxonomy" id="179676"/>
    <lineage>
        <taxon>Eukaryota</taxon>
        <taxon>Metazoa</taxon>
        <taxon>Ecdysozoa</taxon>
        <taxon>Arthropoda</taxon>
        <taxon>Hexapoda</taxon>
        <taxon>Insecta</taxon>
        <taxon>Pterygota</taxon>
        <taxon>Neoptera</taxon>
        <taxon>Endopterygota</taxon>
        <taxon>Diptera</taxon>
        <taxon>Nematocera</taxon>
        <taxon>Chironomoidea</taxon>
        <taxon>Ceratopogonidae</taxon>
        <taxon>Ceratopogoninae</taxon>
        <taxon>Culicoides</taxon>
        <taxon>Monoculicoides</taxon>
    </lineage>
</organism>
<evidence type="ECO:0000256" key="11">
    <source>
        <dbReference type="ARBA" id="ARBA00068971"/>
    </source>
</evidence>
<dbReference type="InterPro" id="IPR026314">
    <property type="entry name" value="YLP_motif_con_p1"/>
</dbReference>
<evidence type="ECO:0000256" key="3">
    <source>
        <dbReference type="ARBA" id="ARBA00022491"/>
    </source>
</evidence>
<dbReference type="VEuPathDB" id="VectorBase:CSON008020"/>
<feature type="compositionally biased region" description="Basic and acidic residues" evidence="13">
    <location>
        <begin position="764"/>
        <end position="778"/>
    </location>
</feature>
<dbReference type="SUPFAM" id="SSF52540">
    <property type="entry name" value="P-loop containing nucleoside triphosphate hydrolases"/>
    <property type="match status" value="1"/>
</dbReference>
<evidence type="ECO:0000256" key="13">
    <source>
        <dbReference type="SAM" id="MobiDB-lite"/>
    </source>
</evidence>
<feature type="region of interest" description="Disordered" evidence="13">
    <location>
        <begin position="738"/>
        <end position="909"/>
    </location>
</feature>
<feature type="domain" description="YLPM1-like spectrin repeat" evidence="14">
    <location>
        <begin position="328"/>
        <end position="387"/>
    </location>
</feature>
<name>A0A336MVL6_CULSO</name>